<feature type="region of interest" description="Disordered" evidence="1">
    <location>
        <begin position="22"/>
        <end position="50"/>
    </location>
</feature>
<dbReference type="Proteomes" id="UP000722485">
    <property type="component" value="Unassembled WGS sequence"/>
</dbReference>
<feature type="compositionally biased region" description="Polar residues" evidence="1">
    <location>
        <begin position="579"/>
        <end position="588"/>
    </location>
</feature>
<feature type="compositionally biased region" description="Basic and acidic residues" evidence="1">
    <location>
        <begin position="22"/>
        <end position="34"/>
    </location>
</feature>
<feature type="compositionally biased region" description="Pro residues" evidence="1">
    <location>
        <begin position="110"/>
        <end position="119"/>
    </location>
</feature>
<gene>
    <name evidence="2" type="ORF">G7Z17_g11161</name>
</gene>
<feature type="region of interest" description="Disordered" evidence="1">
    <location>
        <begin position="523"/>
        <end position="622"/>
    </location>
</feature>
<organism evidence="2 3">
    <name type="scientific">Cylindrodendrum hubeiense</name>
    <dbReference type="NCBI Taxonomy" id="595255"/>
    <lineage>
        <taxon>Eukaryota</taxon>
        <taxon>Fungi</taxon>
        <taxon>Dikarya</taxon>
        <taxon>Ascomycota</taxon>
        <taxon>Pezizomycotina</taxon>
        <taxon>Sordariomycetes</taxon>
        <taxon>Hypocreomycetidae</taxon>
        <taxon>Hypocreales</taxon>
        <taxon>Nectriaceae</taxon>
        <taxon>Cylindrodendrum</taxon>
    </lineage>
</organism>
<feature type="compositionally biased region" description="Polar residues" evidence="1">
    <location>
        <begin position="612"/>
        <end position="622"/>
    </location>
</feature>
<evidence type="ECO:0000313" key="3">
    <source>
        <dbReference type="Proteomes" id="UP000722485"/>
    </source>
</evidence>
<feature type="compositionally biased region" description="Polar residues" evidence="1">
    <location>
        <begin position="153"/>
        <end position="169"/>
    </location>
</feature>
<evidence type="ECO:0000313" key="2">
    <source>
        <dbReference type="EMBL" id="KAF7542928.1"/>
    </source>
</evidence>
<dbReference type="OrthoDB" id="5143322at2759"/>
<comment type="caution">
    <text evidence="2">The sequence shown here is derived from an EMBL/GenBank/DDBJ whole genome shotgun (WGS) entry which is preliminary data.</text>
</comment>
<feature type="compositionally biased region" description="Basic and acidic residues" evidence="1">
    <location>
        <begin position="526"/>
        <end position="540"/>
    </location>
</feature>
<dbReference type="AlphaFoldDB" id="A0A9P5H035"/>
<feature type="region of interest" description="Disordered" evidence="1">
    <location>
        <begin position="99"/>
        <end position="191"/>
    </location>
</feature>
<proteinExistence type="predicted"/>
<reference evidence="2" key="1">
    <citation type="submission" date="2020-03" db="EMBL/GenBank/DDBJ databases">
        <title>Draft Genome Sequence of Cylindrodendrum hubeiense.</title>
        <authorList>
            <person name="Buettner E."/>
            <person name="Kellner H."/>
        </authorList>
    </citation>
    <scope>NUCLEOTIDE SEQUENCE</scope>
    <source>
        <strain evidence="2">IHI 201604</strain>
    </source>
</reference>
<name>A0A9P5H035_9HYPO</name>
<dbReference type="EMBL" id="JAANBB010000404">
    <property type="protein sequence ID" value="KAF7542928.1"/>
    <property type="molecule type" value="Genomic_DNA"/>
</dbReference>
<sequence>MNDIDPRAVEAACMADLSRIRQEELPLSNREKKGPSYQPGGRNGTSHYASKLKEELNSKWAVDFDDEEARQIEGLRVENARPWAKKVTKAILETASTRAFGPARQHIRAPPQPVGPSPINPKELVPPIEAKWGPPKLAPTLNPVLPTPGPASGHSTQSPTTFGAQSMTNDETDTQQRPTRLKMKNQPPPGKRHADVYLLSSGRCEVVPSKLEIECFEVEFKIVLFPKKRDVELQLSGPTRKRVHKMSEFDAPVMDAQFCRLKLHGDKGDYYLRLTDLKETRKFKTLIQDIQERLESTSKNTVSVVSQMQTVSTSQPVEVIQPTEAVQTMATVNTTSSAFNDLSSISNGIEETLIDLGGFEEVQNTKIPSLQNAVEHIIHLIEEVVTKYTPKDHLIENVVQGIEDGAIEYWVTNGFMRDFDDDIKENLTSVLRNMAQIKIKMHLRLHGHGKKQKMEAHDAAVRGTKALVENMGPVRYSPEAIAKFQSNAVVPNDWNATKGLPLSAAVLAKSVLERIDTTTKMNIPRVESKVQKSIKEDHDTPMSNTEHPAVVEAKPAPSKTSTQRRPTKGLADSSWARADTQTGTQSSYHGGWKPPVTQSNNTHPKSAGGGQRTTSGSNTGTLLQGLSNAYTAADTFNPLAQQGKVNPMEGVRPVGDSNVQMSHAIYTTHAVIENHTSRLSLEIKIFGEGMGRME</sequence>
<protein>
    <submittedName>
        <fullName evidence="2">Uncharacterized protein</fullName>
    </submittedName>
</protein>
<evidence type="ECO:0000256" key="1">
    <source>
        <dbReference type="SAM" id="MobiDB-lite"/>
    </source>
</evidence>
<keyword evidence="3" id="KW-1185">Reference proteome</keyword>
<accession>A0A9P5H035</accession>